<dbReference type="Pfam" id="PF00643">
    <property type="entry name" value="zf-B_box"/>
    <property type="match status" value="1"/>
</dbReference>
<dbReference type="SMART" id="SM00336">
    <property type="entry name" value="BBOX"/>
    <property type="match status" value="1"/>
</dbReference>
<dbReference type="PRINTS" id="PR01407">
    <property type="entry name" value="BUTYPHLNCDUF"/>
</dbReference>
<evidence type="ECO:0000313" key="10">
    <source>
        <dbReference type="Proteomes" id="UP000593565"/>
    </source>
</evidence>
<dbReference type="Gene3D" id="3.30.40.10">
    <property type="entry name" value="Zinc/RING finger domain, C3HC4 (zinc finger)"/>
    <property type="match status" value="1"/>
</dbReference>
<organism evidence="9 10">
    <name type="scientific">Ameiurus melas</name>
    <name type="common">Black bullhead</name>
    <name type="synonym">Silurus melas</name>
    <dbReference type="NCBI Taxonomy" id="219545"/>
    <lineage>
        <taxon>Eukaryota</taxon>
        <taxon>Metazoa</taxon>
        <taxon>Chordata</taxon>
        <taxon>Craniata</taxon>
        <taxon>Vertebrata</taxon>
        <taxon>Euteleostomi</taxon>
        <taxon>Actinopterygii</taxon>
        <taxon>Neopterygii</taxon>
        <taxon>Teleostei</taxon>
        <taxon>Ostariophysi</taxon>
        <taxon>Siluriformes</taxon>
        <taxon>Ictaluridae</taxon>
        <taxon>Ameiurus</taxon>
    </lineage>
</organism>
<dbReference type="InterPro" id="IPR001870">
    <property type="entry name" value="B30.2/SPRY"/>
</dbReference>
<dbReference type="SMART" id="SM00589">
    <property type="entry name" value="PRY"/>
    <property type="match status" value="1"/>
</dbReference>
<evidence type="ECO:0000256" key="1">
    <source>
        <dbReference type="ARBA" id="ARBA00022723"/>
    </source>
</evidence>
<dbReference type="SUPFAM" id="SSF49899">
    <property type="entry name" value="Concanavalin A-like lectins/glucanases"/>
    <property type="match status" value="1"/>
</dbReference>
<feature type="domain" description="B30.2/SPRY" evidence="8">
    <location>
        <begin position="272"/>
        <end position="463"/>
    </location>
</feature>
<dbReference type="SMART" id="SM00449">
    <property type="entry name" value="SPRY"/>
    <property type="match status" value="1"/>
</dbReference>
<comment type="caution">
    <text evidence="9">The sequence shown here is derived from an EMBL/GenBank/DDBJ whole genome shotgun (WGS) entry which is preliminary data.</text>
</comment>
<dbReference type="InterPro" id="IPR043136">
    <property type="entry name" value="B30.2/SPRY_sf"/>
</dbReference>
<evidence type="ECO:0000256" key="4">
    <source>
        <dbReference type="PROSITE-ProRule" id="PRU00024"/>
    </source>
</evidence>
<keyword evidence="2 4" id="KW-0863">Zinc-finger</keyword>
<evidence type="ECO:0000259" key="6">
    <source>
        <dbReference type="PROSITE" id="PS50089"/>
    </source>
</evidence>
<dbReference type="InterPro" id="IPR013320">
    <property type="entry name" value="ConA-like_dom_sf"/>
</dbReference>
<dbReference type="Pfam" id="PF13445">
    <property type="entry name" value="zf-RING_UBOX"/>
    <property type="match status" value="1"/>
</dbReference>
<dbReference type="PROSITE" id="PS50089">
    <property type="entry name" value="ZF_RING_2"/>
    <property type="match status" value="1"/>
</dbReference>
<dbReference type="PANTHER" id="PTHR24103">
    <property type="entry name" value="E3 UBIQUITIN-PROTEIN LIGASE TRIM"/>
    <property type="match status" value="1"/>
</dbReference>
<name>A0A7J5ZSU7_AMEME</name>
<dbReference type="InterPro" id="IPR017907">
    <property type="entry name" value="Znf_RING_CS"/>
</dbReference>
<dbReference type="AlphaFoldDB" id="A0A7J5ZSU7"/>
<dbReference type="Gene3D" id="3.30.160.60">
    <property type="entry name" value="Classic Zinc Finger"/>
    <property type="match status" value="1"/>
</dbReference>
<dbReference type="PROSITE" id="PS00518">
    <property type="entry name" value="ZF_RING_1"/>
    <property type="match status" value="1"/>
</dbReference>
<sequence>MSSELPEEDLSCPVCCDIFSDPVLLPCSHSFCRSCLQNFWGSSVFRSCPMCRRRVSKKQPPSNLALRNLCEAFVQTQNSRRENEKKAACPQHGEKLKLFCVDDQQPICVVCQASRMHRGHDCAPTDEVALDCKEKLESALKMLKDKLDVVIKLRMTSATALEHIRSQAQLLENQMKHEFMKLHQFLREEEEARLSALKEEEMKKVLAIKERDEELRNRISSLSDIISRTEQEIADDDLTLLQNFKSAMERTQSSPPNPKGFYGALIDEAKHLSNLTFRVWEKMQDVAPYSPVTLDPNTVHPCLRLSEDLCSVHYSSTGRPLPTNPERFCMSAEVLGSTAIGSGTHAWEVELGESDDWILGVASVCVKRDSEVPARPENGYWTLCMRDGEYRAMVSPVRTLKVDKKLQKVRVGVDWDAGEVCFSCPEDGRMLHRFTQTFMDEVVPYFYTQSRNPLRIVPQPVMISMKKN</sequence>
<dbReference type="PROSITE" id="PS50119">
    <property type="entry name" value="ZF_BBOX"/>
    <property type="match status" value="1"/>
</dbReference>
<proteinExistence type="predicted"/>
<dbReference type="Gene3D" id="2.60.120.920">
    <property type="match status" value="1"/>
</dbReference>
<protein>
    <recommendedName>
        <fullName evidence="11">Zinc-binding protein A33-like</fullName>
    </recommendedName>
</protein>
<dbReference type="InterPro" id="IPR003877">
    <property type="entry name" value="SPRY_dom"/>
</dbReference>
<evidence type="ECO:0008006" key="11">
    <source>
        <dbReference type="Google" id="ProtNLM"/>
    </source>
</evidence>
<evidence type="ECO:0000259" key="8">
    <source>
        <dbReference type="PROSITE" id="PS50188"/>
    </source>
</evidence>
<dbReference type="InterPro" id="IPR050143">
    <property type="entry name" value="TRIM/RBCC"/>
</dbReference>
<dbReference type="SUPFAM" id="SSF57850">
    <property type="entry name" value="RING/U-box"/>
    <property type="match status" value="1"/>
</dbReference>
<feature type="coiled-coil region" evidence="5">
    <location>
        <begin position="180"/>
        <end position="232"/>
    </location>
</feature>
<dbReference type="Pfam" id="PF13765">
    <property type="entry name" value="PRY"/>
    <property type="match status" value="1"/>
</dbReference>
<keyword evidence="5" id="KW-0175">Coiled coil</keyword>
<dbReference type="InterPro" id="IPR000315">
    <property type="entry name" value="Znf_B-box"/>
</dbReference>
<dbReference type="InterPro" id="IPR001841">
    <property type="entry name" value="Znf_RING"/>
</dbReference>
<evidence type="ECO:0000256" key="5">
    <source>
        <dbReference type="SAM" id="Coils"/>
    </source>
</evidence>
<feature type="domain" description="RING-type" evidence="6">
    <location>
        <begin position="12"/>
        <end position="52"/>
    </location>
</feature>
<dbReference type="InterPro" id="IPR013083">
    <property type="entry name" value="Znf_RING/FYVE/PHD"/>
</dbReference>
<dbReference type="PROSITE" id="PS50188">
    <property type="entry name" value="B302_SPRY"/>
    <property type="match status" value="1"/>
</dbReference>
<keyword evidence="3" id="KW-0862">Zinc</keyword>
<dbReference type="SMART" id="SM00184">
    <property type="entry name" value="RING"/>
    <property type="match status" value="1"/>
</dbReference>
<accession>A0A7J5ZSU7</accession>
<evidence type="ECO:0000256" key="3">
    <source>
        <dbReference type="ARBA" id="ARBA00022833"/>
    </source>
</evidence>
<dbReference type="InterPro" id="IPR003879">
    <property type="entry name" value="Butyrophylin_SPRY"/>
</dbReference>
<dbReference type="GO" id="GO:0008270">
    <property type="term" value="F:zinc ion binding"/>
    <property type="evidence" value="ECO:0007669"/>
    <property type="project" value="UniProtKB-KW"/>
</dbReference>
<dbReference type="Pfam" id="PF00622">
    <property type="entry name" value="SPRY"/>
    <property type="match status" value="1"/>
</dbReference>
<evidence type="ECO:0000313" key="9">
    <source>
        <dbReference type="EMBL" id="KAF4073665.1"/>
    </source>
</evidence>
<keyword evidence="1" id="KW-0479">Metal-binding</keyword>
<evidence type="ECO:0000259" key="7">
    <source>
        <dbReference type="PROSITE" id="PS50119"/>
    </source>
</evidence>
<dbReference type="EMBL" id="JAAGNN010000023">
    <property type="protein sequence ID" value="KAF4073665.1"/>
    <property type="molecule type" value="Genomic_DNA"/>
</dbReference>
<feature type="domain" description="B box-type" evidence="7">
    <location>
        <begin position="84"/>
        <end position="125"/>
    </location>
</feature>
<dbReference type="InterPro" id="IPR006574">
    <property type="entry name" value="PRY"/>
</dbReference>
<dbReference type="Proteomes" id="UP000593565">
    <property type="component" value="Unassembled WGS sequence"/>
</dbReference>
<reference evidence="9 10" key="1">
    <citation type="submission" date="2020-02" db="EMBL/GenBank/DDBJ databases">
        <title>A chromosome-scale genome assembly of the black bullhead catfish (Ameiurus melas).</title>
        <authorList>
            <person name="Wen M."/>
            <person name="Zham M."/>
            <person name="Cabau C."/>
            <person name="Klopp C."/>
            <person name="Donnadieu C."/>
            <person name="Roques C."/>
            <person name="Bouchez O."/>
            <person name="Lampietro C."/>
            <person name="Jouanno E."/>
            <person name="Herpin A."/>
            <person name="Louis A."/>
            <person name="Berthelot C."/>
            <person name="Parey E."/>
            <person name="Roest-Crollius H."/>
            <person name="Braasch I."/>
            <person name="Postlethwait J."/>
            <person name="Robinson-Rechavi M."/>
            <person name="Echchiki A."/>
            <person name="Begum T."/>
            <person name="Montfort J."/>
            <person name="Schartl M."/>
            <person name="Bobe J."/>
            <person name="Guiguen Y."/>
        </authorList>
    </citation>
    <scope>NUCLEOTIDE SEQUENCE [LARGE SCALE GENOMIC DNA]</scope>
    <source>
        <strain evidence="9">M_S1</strain>
        <tissue evidence="9">Blood</tissue>
    </source>
</reference>
<keyword evidence="10" id="KW-1185">Reference proteome</keyword>
<evidence type="ECO:0000256" key="2">
    <source>
        <dbReference type="ARBA" id="ARBA00022771"/>
    </source>
</evidence>
<dbReference type="SUPFAM" id="SSF57845">
    <property type="entry name" value="B-box zinc-binding domain"/>
    <property type="match status" value="1"/>
</dbReference>
<dbReference type="InterPro" id="IPR027370">
    <property type="entry name" value="Znf-RING_euk"/>
</dbReference>
<gene>
    <name evidence="9" type="ORF">AMELA_G00245960</name>
</gene>